<keyword evidence="9" id="KW-0675">Receptor</keyword>
<keyword evidence="4" id="KW-1015">Disulfide bond</keyword>
<evidence type="ECO:0000313" key="10">
    <source>
        <dbReference type="Proteomes" id="UP001152320"/>
    </source>
</evidence>
<dbReference type="PROSITE" id="PS50825">
    <property type="entry name" value="HYR"/>
    <property type="match status" value="1"/>
</dbReference>
<keyword evidence="5" id="KW-0325">Glycoprotein</keyword>
<keyword evidence="7" id="KW-0812">Transmembrane</keyword>
<evidence type="ECO:0000256" key="4">
    <source>
        <dbReference type="ARBA" id="ARBA00023157"/>
    </source>
</evidence>
<evidence type="ECO:0000259" key="8">
    <source>
        <dbReference type="PROSITE" id="PS50825"/>
    </source>
</evidence>
<dbReference type="Pfam" id="PF02494">
    <property type="entry name" value="HYR"/>
    <property type="match status" value="1"/>
</dbReference>
<evidence type="ECO:0000256" key="2">
    <source>
        <dbReference type="ARBA" id="ARBA00022729"/>
    </source>
</evidence>
<dbReference type="InterPro" id="IPR050778">
    <property type="entry name" value="Cueball_EGF_LRP_Nidogen"/>
</dbReference>
<dbReference type="SMART" id="SM00135">
    <property type="entry name" value="LY"/>
    <property type="match status" value="3"/>
</dbReference>
<proteinExistence type="predicted"/>
<dbReference type="OrthoDB" id="6375837at2759"/>
<feature type="repeat" description="LDL-receptor class B" evidence="6">
    <location>
        <begin position="77"/>
        <end position="120"/>
    </location>
</feature>
<keyword evidence="1" id="KW-0245">EGF-like domain</keyword>
<dbReference type="EMBL" id="JAIZAY010000007">
    <property type="protein sequence ID" value="KAJ8038435.1"/>
    <property type="molecule type" value="Genomic_DNA"/>
</dbReference>
<keyword evidence="2" id="KW-0732">Signal</keyword>
<dbReference type="PROSITE" id="PS51120">
    <property type="entry name" value="LDLRB"/>
    <property type="match status" value="2"/>
</dbReference>
<keyword evidence="10" id="KW-1185">Reference proteome</keyword>
<evidence type="ECO:0000313" key="9">
    <source>
        <dbReference type="EMBL" id="KAJ8038435.1"/>
    </source>
</evidence>
<dbReference type="Gene3D" id="2.120.10.30">
    <property type="entry name" value="TolB, C-terminal domain"/>
    <property type="match status" value="1"/>
</dbReference>
<dbReference type="Pfam" id="PF00058">
    <property type="entry name" value="Ldl_recept_b"/>
    <property type="match status" value="2"/>
</dbReference>
<dbReference type="InterPro" id="IPR011042">
    <property type="entry name" value="6-blade_b-propeller_TolB-like"/>
</dbReference>
<name>A0A9Q1C5A4_HOLLE</name>
<protein>
    <submittedName>
        <fullName evidence="9">Low-density lipoprotein receptor-related protein 6</fullName>
    </submittedName>
</protein>
<dbReference type="AlphaFoldDB" id="A0A9Q1C5A4"/>
<keyword evidence="7" id="KW-1133">Transmembrane helix</keyword>
<feature type="transmembrane region" description="Helical" evidence="7">
    <location>
        <begin position="334"/>
        <end position="358"/>
    </location>
</feature>
<keyword evidence="3" id="KW-0677">Repeat</keyword>
<keyword evidence="9" id="KW-0449">Lipoprotein</keyword>
<dbReference type="FunFam" id="2.120.10.30:FF:000241">
    <property type="entry name" value="Low-density lipoprotein receptor-related protein 6"/>
    <property type="match status" value="1"/>
</dbReference>
<gene>
    <name evidence="9" type="ORF">HOLleu_15865</name>
</gene>
<accession>A0A9Q1C5A4</accession>
<dbReference type="SUPFAM" id="SSF63825">
    <property type="entry name" value="YWTD domain"/>
    <property type="match status" value="1"/>
</dbReference>
<sequence length="413" mass="45985">MGLCVDMMPLFPSTFKINISLAEPLGLRIDINSRLLYWTDAELGTISVSKLDGGYRNTLVETEIDKPGAIVTEPYRGYIYFTDWGIKPKIERSDGDGTNRLLLVNTLIIEPRSLAIDLKERALYWIDSAQKSLERVNYDGTGRTLLKFVVELNIFSLGLDDDAFFWSGYSSVNGSAGNLYFLDRKLETDRYSVRWQKNNNYKGISLRPYQESDDVIPDTCPTASCRGLCLPKPYGSYSCWKDDETPPVFQNCPDTISVSTTPGKTYSLVSWGEILLKDNNDFIVSSSHKSGSEFFLGSEVVSIAAKDLAGNEAWCNFSVTVNGYTEKAPLSPTVYLVICIGGALVVLVLIAVTLQLVFMSKLGRQHERHSRNQGVDNASVNHTHSGDVLVSAGSVQYTIPEDDSYYTHILDDY</sequence>
<feature type="repeat" description="LDL-receptor class B" evidence="6">
    <location>
        <begin position="34"/>
        <end position="76"/>
    </location>
</feature>
<evidence type="ECO:0000256" key="5">
    <source>
        <dbReference type="ARBA" id="ARBA00023180"/>
    </source>
</evidence>
<reference evidence="9" key="1">
    <citation type="submission" date="2021-10" db="EMBL/GenBank/DDBJ databases">
        <title>Tropical sea cucumber genome reveals ecological adaptation and Cuvierian tubules defense mechanism.</title>
        <authorList>
            <person name="Chen T."/>
        </authorList>
    </citation>
    <scope>NUCLEOTIDE SEQUENCE</scope>
    <source>
        <strain evidence="9">Nanhai2018</strain>
        <tissue evidence="9">Muscle</tissue>
    </source>
</reference>
<dbReference type="InterPro" id="IPR003410">
    <property type="entry name" value="HYR_dom"/>
</dbReference>
<evidence type="ECO:0000256" key="7">
    <source>
        <dbReference type="SAM" id="Phobius"/>
    </source>
</evidence>
<dbReference type="Proteomes" id="UP001152320">
    <property type="component" value="Chromosome 7"/>
</dbReference>
<evidence type="ECO:0000256" key="1">
    <source>
        <dbReference type="ARBA" id="ARBA00022536"/>
    </source>
</evidence>
<evidence type="ECO:0000256" key="6">
    <source>
        <dbReference type="PROSITE-ProRule" id="PRU00461"/>
    </source>
</evidence>
<organism evidence="9 10">
    <name type="scientific">Holothuria leucospilota</name>
    <name type="common">Black long sea cucumber</name>
    <name type="synonym">Mertensiothuria leucospilota</name>
    <dbReference type="NCBI Taxonomy" id="206669"/>
    <lineage>
        <taxon>Eukaryota</taxon>
        <taxon>Metazoa</taxon>
        <taxon>Echinodermata</taxon>
        <taxon>Eleutherozoa</taxon>
        <taxon>Echinozoa</taxon>
        <taxon>Holothuroidea</taxon>
        <taxon>Aspidochirotacea</taxon>
        <taxon>Aspidochirotida</taxon>
        <taxon>Holothuriidae</taxon>
        <taxon>Holothuria</taxon>
    </lineage>
</organism>
<feature type="domain" description="HYR" evidence="8">
    <location>
        <begin position="242"/>
        <end position="323"/>
    </location>
</feature>
<dbReference type="PANTHER" id="PTHR46513">
    <property type="entry name" value="VITELLOGENIN RECEPTOR-LIKE PROTEIN-RELATED-RELATED"/>
    <property type="match status" value="1"/>
</dbReference>
<evidence type="ECO:0000256" key="3">
    <source>
        <dbReference type="ARBA" id="ARBA00022737"/>
    </source>
</evidence>
<dbReference type="InterPro" id="IPR000033">
    <property type="entry name" value="LDLR_classB_rpt"/>
</dbReference>
<comment type="caution">
    <text evidence="9">The sequence shown here is derived from an EMBL/GenBank/DDBJ whole genome shotgun (WGS) entry which is preliminary data.</text>
</comment>
<keyword evidence="7" id="KW-0472">Membrane</keyword>